<sequence length="574" mass="65827">MAVVIETTVGDITVDLFLDERPKACLNFLKLCKLKYYNFNLFHTIEHGFIAQTGDPTGSGDGGESIWGVLEGPTKRFFKAEFLPKIRHTDPGLLSMVSLGDNLIGSQFFLTLGADLNSLDDQHCVIGQVTEGLEILHHLNDAICDNTHRPYQDIRITHTVVLDDPFENPRGFRAPSRSPSPSAERLQGGRIGADEDIDDTAGKTEEEIHEMMQERESKARATILEIVGDLPDADVAPPENVLFVCKLNPVTNDDDLEIIFSRFGKVKGCEVIRDRTSGDSLQYAFVEFEDSKACENAYFKMDNVLIDDRRIHVDFSQSVAKVQWKGKGRGLVWKDGNKTNRLNFNDLKGKNGSEMDKNRLERQPNRRAEHRNPSDRRHSKSPKSYNESRNNRSEVFQNRRRYPQVSRSKSRERKRSRSRSRGRSDRGKRIVSRSSSREKVSRVRRLASRSRSRSGNTSSRRRRSRSRSTNRTNRFTTRHDERNINTNYRNESYNSNQRSKDRFRSVDVNRYSRKSSPPAAVKRKSSSRDRTSHKNKKSRRSTSSSDTDSSPVRRKPKKSKRKKKKSKKSKKVSS</sequence>
<reference evidence="13" key="1">
    <citation type="submission" date="2022-07" db="EMBL/GenBank/DDBJ databases">
        <authorList>
            <person name="Trinca V."/>
            <person name="Uliana J.V.C."/>
            <person name="Torres T.T."/>
            <person name="Ward R.J."/>
            <person name="Monesi N."/>
        </authorList>
    </citation>
    <scope>NUCLEOTIDE SEQUENCE</scope>
    <source>
        <strain evidence="13">HSMRA1968</strain>
        <tissue evidence="13">Whole embryos</tissue>
    </source>
</reference>
<dbReference type="PROSITE" id="PS50102">
    <property type="entry name" value="RRM"/>
    <property type="match status" value="1"/>
</dbReference>
<feature type="compositionally biased region" description="Low complexity" evidence="10">
    <location>
        <begin position="169"/>
        <end position="185"/>
    </location>
</feature>
<feature type="compositionally biased region" description="Polar residues" evidence="10">
    <location>
        <begin position="484"/>
        <end position="497"/>
    </location>
</feature>
<keyword evidence="6 9" id="KW-0413">Isomerase</keyword>
<comment type="subcellular location">
    <subcellularLocation>
        <location evidence="3 9">Nucleus</location>
    </subcellularLocation>
</comment>
<evidence type="ECO:0000256" key="2">
    <source>
        <dbReference type="ARBA" id="ARBA00002388"/>
    </source>
</evidence>
<evidence type="ECO:0000313" key="13">
    <source>
        <dbReference type="EMBL" id="KAJ6619972.1"/>
    </source>
</evidence>
<dbReference type="GO" id="GO:0003755">
    <property type="term" value="F:peptidyl-prolyl cis-trans isomerase activity"/>
    <property type="evidence" value="ECO:0007669"/>
    <property type="project" value="UniProtKB-UniRule"/>
</dbReference>
<feature type="region of interest" description="Disordered" evidence="10">
    <location>
        <begin position="342"/>
        <end position="574"/>
    </location>
</feature>
<dbReference type="SUPFAM" id="SSF54928">
    <property type="entry name" value="RNA-binding domain, RBD"/>
    <property type="match status" value="1"/>
</dbReference>
<evidence type="ECO:0000256" key="6">
    <source>
        <dbReference type="ARBA" id="ARBA00023235"/>
    </source>
</evidence>
<feature type="domain" description="RRM" evidence="12">
    <location>
        <begin position="240"/>
        <end position="318"/>
    </location>
</feature>
<feature type="compositionally biased region" description="Low complexity" evidence="10">
    <location>
        <begin position="541"/>
        <end position="550"/>
    </location>
</feature>
<dbReference type="PROSITE" id="PS50072">
    <property type="entry name" value="CSA_PPIASE_2"/>
    <property type="match status" value="1"/>
</dbReference>
<evidence type="ECO:0000256" key="5">
    <source>
        <dbReference type="ARBA" id="ARBA00023110"/>
    </source>
</evidence>
<feature type="compositionally biased region" description="Basic residues" evidence="10">
    <location>
        <begin position="459"/>
        <end position="468"/>
    </location>
</feature>
<dbReference type="InterPro" id="IPR029000">
    <property type="entry name" value="Cyclophilin-like_dom_sf"/>
</dbReference>
<dbReference type="FunFam" id="3.30.70.330:FF:000287">
    <property type="entry name" value="Peptidyl-prolyl cis-trans isomerase"/>
    <property type="match status" value="1"/>
</dbReference>
<dbReference type="InterPro" id="IPR002130">
    <property type="entry name" value="Cyclophilin-type_PPIase_dom"/>
</dbReference>
<evidence type="ECO:0000259" key="11">
    <source>
        <dbReference type="PROSITE" id="PS50072"/>
    </source>
</evidence>
<dbReference type="PANTHER" id="PTHR45843:SF1">
    <property type="entry name" value="PEPTIDYL-PROLYL CIS-TRANS ISOMERASE-LIKE 4"/>
    <property type="match status" value="1"/>
</dbReference>
<evidence type="ECO:0000256" key="3">
    <source>
        <dbReference type="ARBA" id="ARBA00004123"/>
    </source>
</evidence>
<dbReference type="AlphaFoldDB" id="A0A9Q0MLN7"/>
<dbReference type="OrthoDB" id="2083at2759"/>
<evidence type="ECO:0000256" key="4">
    <source>
        <dbReference type="ARBA" id="ARBA00022884"/>
    </source>
</evidence>
<dbReference type="InterPro" id="IPR035979">
    <property type="entry name" value="RBD_domain_sf"/>
</dbReference>
<dbReference type="PRINTS" id="PR00153">
    <property type="entry name" value="CSAPPISMRASE"/>
</dbReference>
<dbReference type="InterPro" id="IPR035542">
    <property type="entry name" value="CRIP"/>
</dbReference>
<accession>A0A9Q0MLN7</accession>
<keyword evidence="7 9" id="KW-0539">Nucleus</keyword>
<evidence type="ECO:0000256" key="9">
    <source>
        <dbReference type="RuleBase" id="RU365081"/>
    </source>
</evidence>
<dbReference type="Proteomes" id="UP001151699">
    <property type="component" value="Unassembled WGS sequence"/>
</dbReference>
<dbReference type="Gene3D" id="3.30.70.330">
    <property type="match status" value="1"/>
</dbReference>
<dbReference type="Pfam" id="PF00076">
    <property type="entry name" value="RRM_1"/>
    <property type="match status" value="1"/>
</dbReference>
<dbReference type="SUPFAM" id="SSF50891">
    <property type="entry name" value="Cyclophilin-like"/>
    <property type="match status" value="1"/>
</dbReference>
<evidence type="ECO:0000313" key="14">
    <source>
        <dbReference type="Proteomes" id="UP001151699"/>
    </source>
</evidence>
<dbReference type="SMART" id="SM00360">
    <property type="entry name" value="RRM"/>
    <property type="match status" value="1"/>
</dbReference>
<feature type="compositionally biased region" description="Basic and acidic residues" evidence="10">
    <location>
        <begin position="347"/>
        <end position="376"/>
    </location>
</feature>
<dbReference type="InterPro" id="IPR000504">
    <property type="entry name" value="RRM_dom"/>
</dbReference>
<keyword evidence="4 8" id="KW-0694">RNA-binding</keyword>
<dbReference type="Pfam" id="PF00160">
    <property type="entry name" value="Pro_isomerase"/>
    <property type="match status" value="1"/>
</dbReference>
<protein>
    <recommendedName>
        <fullName evidence="9">Peptidyl-prolyl cis-trans isomerase</fullName>
        <shortName evidence="9">PPIase</shortName>
        <ecNumber evidence="9">5.2.1.8</ecNumber>
    </recommendedName>
</protein>
<feature type="region of interest" description="Disordered" evidence="10">
    <location>
        <begin position="167"/>
        <end position="197"/>
    </location>
</feature>
<dbReference type="CDD" id="cd12235">
    <property type="entry name" value="RRM_PPIL4"/>
    <property type="match status" value="1"/>
</dbReference>
<comment type="caution">
    <text evidence="13">The sequence shown here is derived from an EMBL/GenBank/DDBJ whole genome shotgun (WGS) entry which is preliminary data.</text>
</comment>
<comment type="similarity">
    <text evidence="9">Belongs to the cyclophilin-type PPIase family. PPIL4 subfamily.</text>
</comment>
<comment type="catalytic activity">
    <reaction evidence="1 9">
        <text>[protein]-peptidylproline (omega=180) = [protein]-peptidylproline (omega=0)</text>
        <dbReference type="Rhea" id="RHEA:16237"/>
        <dbReference type="Rhea" id="RHEA-COMP:10747"/>
        <dbReference type="Rhea" id="RHEA-COMP:10748"/>
        <dbReference type="ChEBI" id="CHEBI:83833"/>
        <dbReference type="ChEBI" id="CHEBI:83834"/>
        <dbReference type="EC" id="5.2.1.8"/>
    </reaction>
</comment>
<keyword evidence="14" id="KW-1185">Reference proteome</keyword>
<gene>
    <name evidence="13" type="primary">sig-7</name>
    <name evidence="13" type="ORF">Bhyg_17215</name>
</gene>
<feature type="domain" description="PPIase cyclophilin-type" evidence="11">
    <location>
        <begin position="1"/>
        <end position="161"/>
    </location>
</feature>
<comment type="function">
    <text evidence="2 9">PPIases accelerate the folding of proteins. It catalyzes the cis-trans isomerization of proline imidic peptide bonds in oligopeptides.</text>
</comment>
<feature type="compositionally biased region" description="Basic residues" evidence="10">
    <location>
        <begin position="398"/>
        <end position="421"/>
    </location>
</feature>
<feature type="compositionally biased region" description="Polar residues" evidence="10">
    <location>
        <begin position="382"/>
        <end position="396"/>
    </location>
</feature>
<dbReference type="EMBL" id="WJQU01004061">
    <property type="protein sequence ID" value="KAJ6619972.1"/>
    <property type="molecule type" value="Genomic_DNA"/>
</dbReference>
<dbReference type="InterPro" id="IPR012677">
    <property type="entry name" value="Nucleotide-bd_a/b_plait_sf"/>
</dbReference>
<proteinExistence type="inferred from homology"/>
<dbReference type="PANTHER" id="PTHR45843">
    <property type="entry name" value="PEPTIDYL-PROLYL CIS-TRANS ISOMERASE-LIKE 4"/>
    <property type="match status" value="1"/>
</dbReference>
<dbReference type="GO" id="GO:0005634">
    <property type="term" value="C:nucleus"/>
    <property type="evidence" value="ECO:0007669"/>
    <property type="project" value="UniProtKB-SubCell"/>
</dbReference>
<dbReference type="InterPro" id="IPR035538">
    <property type="entry name" value="Cyclophilin_PPIL4"/>
</dbReference>
<dbReference type="CDD" id="cd01921">
    <property type="entry name" value="cyclophilin_RRM"/>
    <property type="match status" value="1"/>
</dbReference>
<feature type="compositionally biased region" description="Basic and acidic residues" evidence="10">
    <location>
        <begin position="498"/>
        <end position="507"/>
    </location>
</feature>
<evidence type="ECO:0000256" key="7">
    <source>
        <dbReference type="ARBA" id="ARBA00023242"/>
    </source>
</evidence>
<evidence type="ECO:0000259" key="12">
    <source>
        <dbReference type="PROSITE" id="PS50102"/>
    </source>
</evidence>
<name>A0A9Q0MLN7_9DIPT</name>
<dbReference type="Gene3D" id="2.40.100.10">
    <property type="entry name" value="Cyclophilin-like"/>
    <property type="match status" value="1"/>
</dbReference>
<feature type="compositionally biased region" description="Basic residues" evidence="10">
    <location>
        <begin position="442"/>
        <end position="452"/>
    </location>
</feature>
<evidence type="ECO:0000256" key="10">
    <source>
        <dbReference type="SAM" id="MobiDB-lite"/>
    </source>
</evidence>
<evidence type="ECO:0000256" key="8">
    <source>
        <dbReference type="PROSITE-ProRule" id="PRU00176"/>
    </source>
</evidence>
<dbReference type="FunFam" id="2.40.100.10:FF:000015">
    <property type="entry name" value="Peptidyl-prolyl cis-trans isomerase"/>
    <property type="match status" value="1"/>
</dbReference>
<evidence type="ECO:0000256" key="1">
    <source>
        <dbReference type="ARBA" id="ARBA00000971"/>
    </source>
</evidence>
<organism evidence="13 14">
    <name type="scientific">Pseudolycoriella hygida</name>
    <dbReference type="NCBI Taxonomy" id="35572"/>
    <lineage>
        <taxon>Eukaryota</taxon>
        <taxon>Metazoa</taxon>
        <taxon>Ecdysozoa</taxon>
        <taxon>Arthropoda</taxon>
        <taxon>Hexapoda</taxon>
        <taxon>Insecta</taxon>
        <taxon>Pterygota</taxon>
        <taxon>Neoptera</taxon>
        <taxon>Endopterygota</taxon>
        <taxon>Diptera</taxon>
        <taxon>Nematocera</taxon>
        <taxon>Sciaroidea</taxon>
        <taxon>Sciaridae</taxon>
        <taxon>Pseudolycoriella</taxon>
    </lineage>
</organism>
<dbReference type="GO" id="GO:0003723">
    <property type="term" value="F:RNA binding"/>
    <property type="evidence" value="ECO:0007669"/>
    <property type="project" value="UniProtKB-UniRule"/>
</dbReference>
<keyword evidence="5 9" id="KW-0697">Rotamase</keyword>
<feature type="compositionally biased region" description="Basic residues" evidence="10">
    <location>
        <begin position="552"/>
        <end position="574"/>
    </location>
</feature>
<dbReference type="EC" id="5.2.1.8" evidence="9"/>